<name>A0A1I7XAA3_HETBA</name>
<sequence>MSNQLMFSDVLGKTFKPIPTLPSYFYYVPSPLEIKKKKKEQIIYYYLGNQSTADNGISAISSYSSEERTSKLKFKQVLNNTMKKQQKVNHL</sequence>
<dbReference type="WBParaSite" id="Hba_14294">
    <property type="protein sequence ID" value="Hba_14294"/>
    <property type="gene ID" value="Hba_14294"/>
</dbReference>
<proteinExistence type="predicted"/>
<reference evidence="2" key="1">
    <citation type="submission" date="2016-11" db="UniProtKB">
        <authorList>
            <consortium name="WormBaseParasite"/>
        </authorList>
    </citation>
    <scope>IDENTIFICATION</scope>
</reference>
<organism evidence="1 2">
    <name type="scientific">Heterorhabditis bacteriophora</name>
    <name type="common">Entomopathogenic nematode worm</name>
    <dbReference type="NCBI Taxonomy" id="37862"/>
    <lineage>
        <taxon>Eukaryota</taxon>
        <taxon>Metazoa</taxon>
        <taxon>Ecdysozoa</taxon>
        <taxon>Nematoda</taxon>
        <taxon>Chromadorea</taxon>
        <taxon>Rhabditida</taxon>
        <taxon>Rhabditina</taxon>
        <taxon>Rhabditomorpha</taxon>
        <taxon>Strongyloidea</taxon>
        <taxon>Heterorhabditidae</taxon>
        <taxon>Heterorhabditis</taxon>
    </lineage>
</organism>
<evidence type="ECO:0000313" key="1">
    <source>
        <dbReference type="Proteomes" id="UP000095283"/>
    </source>
</evidence>
<keyword evidence="1" id="KW-1185">Reference proteome</keyword>
<protein>
    <submittedName>
        <fullName evidence="2">Uncharacterized protein</fullName>
    </submittedName>
</protein>
<dbReference type="Proteomes" id="UP000095283">
    <property type="component" value="Unplaced"/>
</dbReference>
<evidence type="ECO:0000313" key="2">
    <source>
        <dbReference type="WBParaSite" id="Hba_14294"/>
    </source>
</evidence>
<accession>A0A1I7XAA3</accession>
<dbReference type="AlphaFoldDB" id="A0A1I7XAA3"/>